<reference evidence="2 3" key="1">
    <citation type="submission" date="2023-01" db="EMBL/GenBank/DDBJ databases">
        <title>Cultivation and genomic characterization of new, ubiquitous marine nitrite-oxidizing bacteria from the Nitrospirales.</title>
        <authorList>
            <person name="Mueller A.J."/>
            <person name="Daebeler A."/>
            <person name="Herbold C.W."/>
            <person name="Kirkegaard R.H."/>
            <person name="Daims H."/>
        </authorList>
    </citation>
    <scope>NUCLEOTIDE SEQUENCE [LARGE SCALE GENOMIC DNA]</scope>
    <source>
        <strain evidence="2 3">DK</strain>
    </source>
</reference>
<evidence type="ECO:0000313" key="3">
    <source>
        <dbReference type="Proteomes" id="UP001302494"/>
    </source>
</evidence>
<evidence type="ECO:0000313" key="2">
    <source>
        <dbReference type="EMBL" id="WNM60366.1"/>
    </source>
</evidence>
<keyword evidence="3" id="KW-1185">Reference proteome</keyword>
<accession>A0AA96GES9</accession>
<sequence length="110" mass="12325">MRYLPNLLLTLSLVLFSSTSTSAYPSISTAIDRFVSNLYPKGSHYFWVINNTTTESPEEMIVDLNTSVRNLPEDEPTESRFLLLVVEGELLAAQKIPLNANVDCQSDEEV</sequence>
<gene>
    <name evidence="2" type="ORF">PQG83_11385</name>
</gene>
<dbReference type="AlphaFoldDB" id="A0AA96GES9"/>
<keyword evidence="1" id="KW-0732">Signal</keyword>
<dbReference type="Proteomes" id="UP001302494">
    <property type="component" value="Chromosome"/>
</dbReference>
<evidence type="ECO:0000256" key="1">
    <source>
        <dbReference type="SAM" id="SignalP"/>
    </source>
</evidence>
<name>A0AA96GES9_9BACT</name>
<proteinExistence type="predicted"/>
<dbReference type="EMBL" id="CP116968">
    <property type="protein sequence ID" value="WNM60366.1"/>
    <property type="molecule type" value="Genomic_DNA"/>
</dbReference>
<protein>
    <submittedName>
        <fullName evidence="2">Uncharacterized protein</fullName>
    </submittedName>
</protein>
<dbReference type="KEGG" id="nneo:PQG83_11385"/>
<organism evidence="2 3">
    <name type="scientific">Candidatus Nitrospira neomarina</name>
    <dbReference type="NCBI Taxonomy" id="3020899"/>
    <lineage>
        <taxon>Bacteria</taxon>
        <taxon>Pseudomonadati</taxon>
        <taxon>Nitrospirota</taxon>
        <taxon>Nitrospiria</taxon>
        <taxon>Nitrospirales</taxon>
        <taxon>Nitrospiraceae</taxon>
        <taxon>Nitrospira</taxon>
    </lineage>
</organism>
<feature type="signal peptide" evidence="1">
    <location>
        <begin position="1"/>
        <end position="23"/>
    </location>
</feature>
<dbReference type="RefSeq" id="WP_312741020.1">
    <property type="nucleotide sequence ID" value="NZ_CP116968.1"/>
</dbReference>
<feature type="chain" id="PRO_5041666005" evidence="1">
    <location>
        <begin position="24"/>
        <end position="110"/>
    </location>
</feature>